<keyword evidence="1" id="KW-0732">Signal</keyword>
<dbReference type="EMBL" id="VGIY01000056">
    <property type="protein sequence ID" value="MBM3316916.1"/>
    <property type="molecule type" value="Genomic_DNA"/>
</dbReference>
<evidence type="ECO:0008006" key="4">
    <source>
        <dbReference type="Google" id="ProtNLM"/>
    </source>
</evidence>
<name>A0A937XAJ8_UNCEI</name>
<dbReference type="PROSITE" id="PS51257">
    <property type="entry name" value="PROKAR_LIPOPROTEIN"/>
    <property type="match status" value="1"/>
</dbReference>
<proteinExistence type="predicted"/>
<feature type="chain" id="PRO_5037551125" description="6-bladed beta-propeller" evidence="1">
    <location>
        <begin position="22"/>
        <end position="325"/>
    </location>
</feature>
<evidence type="ECO:0000313" key="3">
    <source>
        <dbReference type="Proteomes" id="UP000748308"/>
    </source>
</evidence>
<evidence type="ECO:0000313" key="2">
    <source>
        <dbReference type="EMBL" id="MBM3316916.1"/>
    </source>
</evidence>
<sequence length="325" mass="33892">MRAAVRSLLLAALLGACPAAAEAELSVALAASRSAVGADSAAVWAIAVDGAPIAPLAIDVHSSGSVYGIASGRRRLFIARGVGEPGRYAGGEGSGPAGMADGIFARSGLKVFTLDPWEAVVERFDLAGVRELRFDLRARLSDAGEELGGVGGFCLGPSGMLYVLDDRRARLLVFDDRGAFRRVLGEAAGVVLDSPVAIDIDGHGRLHLLEGRGPALVRVDVDSRATRRDLAAASGGGFRPRLLAVDAWGNAFLGERRSGRILVVPVAGEPPWWLADGSQRGAIDDLAFDGAGNLLVVEADPPRVRIVPLVYRPPIPDAGSAIRER</sequence>
<evidence type="ECO:0000256" key="1">
    <source>
        <dbReference type="SAM" id="SignalP"/>
    </source>
</evidence>
<dbReference type="Gene3D" id="2.120.10.30">
    <property type="entry name" value="TolB, C-terminal domain"/>
    <property type="match status" value="1"/>
</dbReference>
<accession>A0A937XAJ8</accession>
<comment type="caution">
    <text evidence="2">The sequence shown here is derived from an EMBL/GenBank/DDBJ whole genome shotgun (WGS) entry which is preliminary data.</text>
</comment>
<dbReference type="AlphaFoldDB" id="A0A937XAJ8"/>
<reference evidence="2" key="1">
    <citation type="submission" date="2019-03" db="EMBL/GenBank/DDBJ databases">
        <title>Lake Tanganyika Metagenome-Assembled Genomes (MAGs).</title>
        <authorList>
            <person name="Tran P."/>
        </authorList>
    </citation>
    <scope>NUCLEOTIDE SEQUENCE</scope>
    <source>
        <strain evidence="2">M_DeepCast_400m_m2_100</strain>
    </source>
</reference>
<organism evidence="2 3">
    <name type="scientific">Eiseniibacteriota bacterium</name>
    <dbReference type="NCBI Taxonomy" id="2212470"/>
    <lineage>
        <taxon>Bacteria</taxon>
        <taxon>Candidatus Eiseniibacteriota</taxon>
    </lineage>
</organism>
<dbReference type="SUPFAM" id="SSF101898">
    <property type="entry name" value="NHL repeat"/>
    <property type="match status" value="1"/>
</dbReference>
<feature type="signal peptide" evidence="1">
    <location>
        <begin position="1"/>
        <end position="21"/>
    </location>
</feature>
<dbReference type="Proteomes" id="UP000748308">
    <property type="component" value="Unassembled WGS sequence"/>
</dbReference>
<gene>
    <name evidence="2" type="ORF">FJY75_03595</name>
</gene>
<dbReference type="InterPro" id="IPR011042">
    <property type="entry name" value="6-blade_b-propeller_TolB-like"/>
</dbReference>
<protein>
    <recommendedName>
        <fullName evidence="4">6-bladed beta-propeller</fullName>
    </recommendedName>
</protein>